<evidence type="ECO:0000313" key="2">
    <source>
        <dbReference type="EMBL" id="MBW0517675.1"/>
    </source>
</evidence>
<protein>
    <submittedName>
        <fullName evidence="2">Uncharacterized protein</fullName>
    </submittedName>
</protein>
<organism evidence="2 3">
    <name type="scientific">Austropuccinia psidii MF-1</name>
    <dbReference type="NCBI Taxonomy" id="1389203"/>
    <lineage>
        <taxon>Eukaryota</taxon>
        <taxon>Fungi</taxon>
        <taxon>Dikarya</taxon>
        <taxon>Basidiomycota</taxon>
        <taxon>Pucciniomycotina</taxon>
        <taxon>Pucciniomycetes</taxon>
        <taxon>Pucciniales</taxon>
        <taxon>Sphaerophragmiaceae</taxon>
        <taxon>Austropuccinia</taxon>
    </lineage>
</organism>
<proteinExistence type="predicted"/>
<feature type="region of interest" description="Disordered" evidence="1">
    <location>
        <begin position="1"/>
        <end position="105"/>
    </location>
</feature>
<comment type="caution">
    <text evidence="2">The sequence shown here is derived from an EMBL/GenBank/DDBJ whole genome shotgun (WGS) entry which is preliminary data.</text>
</comment>
<keyword evidence="3" id="KW-1185">Reference proteome</keyword>
<reference evidence="2" key="1">
    <citation type="submission" date="2021-03" db="EMBL/GenBank/DDBJ databases">
        <title>Draft genome sequence of rust myrtle Austropuccinia psidii MF-1, a brazilian biotype.</title>
        <authorList>
            <person name="Quecine M.C."/>
            <person name="Pachon D.M.R."/>
            <person name="Bonatelli M.L."/>
            <person name="Correr F.H."/>
            <person name="Franceschini L.M."/>
            <person name="Leite T.F."/>
            <person name="Margarido G.R.A."/>
            <person name="Almeida C.A."/>
            <person name="Ferrarezi J.A."/>
            <person name="Labate C.A."/>
        </authorList>
    </citation>
    <scope>NUCLEOTIDE SEQUENCE</scope>
    <source>
        <strain evidence="2">MF-1</strain>
    </source>
</reference>
<feature type="compositionally biased region" description="Low complexity" evidence="1">
    <location>
        <begin position="60"/>
        <end position="69"/>
    </location>
</feature>
<feature type="compositionally biased region" description="Polar residues" evidence="1">
    <location>
        <begin position="94"/>
        <end position="105"/>
    </location>
</feature>
<gene>
    <name evidence="2" type="ORF">O181_057390</name>
</gene>
<dbReference type="EMBL" id="AVOT02026104">
    <property type="protein sequence ID" value="MBW0517675.1"/>
    <property type="molecule type" value="Genomic_DNA"/>
</dbReference>
<dbReference type="AlphaFoldDB" id="A0A9Q3HWY9"/>
<feature type="compositionally biased region" description="Acidic residues" evidence="1">
    <location>
        <begin position="71"/>
        <end position="85"/>
    </location>
</feature>
<evidence type="ECO:0000256" key="1">
    <source>
        <dbReference type="SAM" id="MobiDB-lite"/>
    </source>
</evidence>
<dbReference type="Proteomes" id="UP000765509">
    <property type="component" value="Unassembled WGS sequence"/>
</dbReference>
<name>A0A9Q3HWY9_9BASI</name>
<accession>A0A9Q3HWY9</accession>
<sequence length="128" mass="13610">MPVQKSPPAKQTRSKAVLTPTPRAPLDGTPAVPQLRAQLERGPVMGGAAPSRKERRGPRRSSSFSGVFGALEEEENSMEEEESDSTEAAPTIVGESQGTVGPTIAQSNKSEQSLLAIMQKITQIITNL</sequence>
<evidence type="ECO:0000313" key="3">
    <source>
        <dbReference type="Proteomes" id="UP000765509"/>
    </source>
</evidence>